<evidence type="ECO:0000313" key="2">
    <source>
        <dbReference type="Proteomes" id="UP000541136"/>
    </source>
</evidence>
<evidence type="ECO:0000313" key="1">
    <source>
        <dbReference type="EMBL" id="MBB6083285.1"/>
    </source>
</evidence>
<dbReference type="Gene3D" id="3.10.620.30">
    <property type="match status" value="1"/>
</dbReference>
<organism evidence="1 2">
    <name type="scientific">Castellaniella defragrans</name>
    <name type="common">Alcaligenes defragrans</name>
    <dbReference type="NCBI Taxonomy" id="75697"/>
    <lineage>
        <taxon>Bacteria</taxon>
        <taxon>Pseudomonadati</taxon>
        <taxon>Pseudomonadota</taxon>
        <taxon>Betaproteobacteria</taxon>
        <taxon>Burkholderiales</taxon>
        <taxon>Alcaligenaceae</taxon>
        <taxon>Castellaniella</taxon>
    </lineage>
</organism>
<dbReference type="Proteomes" id="UP000541136">
    <property type="component" value="Unassembled WGS sequence"/>
</dbReference>
<protein>
    <submittedName>
        <fullName evidence="1">Putative transglutaminase-like cysteine proteinase</fullName>
    </submittedName>
</protein>
<sequence length="230" mass="25375">MPYRQPTAARVRALSWGLTALALCLALAWGPAPAVTFDPILLTSYARRQYGARTVRAAESWQVMQARAAALDEQGRLRMVNAFWNDALVAGEDLALWGQVDYWATPLESLAKGAGDAEDYVIGKYFSLLSLGVPPDRLRFVYARARVGGRSVAHMVLGYYPQPRSEPLVLDNLVDRVLPASARPDLMPVFSFDARKGIYAWWETVRGGAARLPAGFDVSRVARLFSAVME</sequence>
<dbReference type="EMBL" id="JACHIB010000006">
    <property type="protein sequence ID" value="MBB6083285.1"/>
    <property type="molecule type" value="Genomic_DNA"/>
</dbReference>
<dbReference type="PANTHER" id="PTHR39327">
    <property type="match status" value="1"/>
</dbReference>
<proteinExistence type="predicted"/>
<dbReference type="Pfam" id="PF06035">
    <property type="entry name" value="Peptidase_C93"/>
    <property type="match status" value="1"/>
</dbReference>
<gene>
    <name evidence="1" type="ORF">HNR28_001322</name>
</gene>
<dbReference type="AlphaFoldDB" id="A0A7W9WNZ8"/>
<dbReference type="RefSeq" id="WP_244978201.1">
    <property type="nucleotide sequence ID" value="NZ_JACHIB010000006.1"/>
</dbReference>
<name>A0A7W9WNZ8_CASDE</name>
<accession>A0A7W9WNZ8</accession>
<comment type="caution">
    <text evidence="1">The sequence shown here is derived from an EMBL/GenBank/DDBJ whole genome shotgun (WGS) entry which is preliminary data.</text>
</comment>
<dbReference type="PANTHER" id="PTHR39327:SF1">
    <property type="entry name" value="BLR5470 PROTEIN"/>
    <property type="match status" value="1"/>
</dbReference>
<reference evidence="1 2" key="1">
    <citation type="submission" date="2020-08" db="EMBL/GenBank/DDBJ databases">
        <title>Genomic Encyclopedia of Type Strains, Phase IV (KMG-IV): sequencing the most valuable type-strain genomes for metagenomic binning, comparative biology and taxonomic classification.</title>
        <authorList>
            <person name="Goeker M."/>
        </authorList>
    </citation>
    <scope>NUCLEOTIDE SEQUENCE [LARGE SCALE GENOMIC DNA]</scope>
    <source>
        <strain evidence="1 2">DSM 12141</strain>
    </source>
</reference>
<dbReference type="InterPro" id="IPR010319">
    <property type="entry name" value="Transglutaminase-like_Cys_pept"/>
</dbReference>